<evidence type="ECO:0000256" key="3">
    <source>
        <dbReference type="ARBA" id="ARBA00022692"/>
    </source>
</evidence>
<dbReference type="Proteomes" id="UP000194236">
    <property type="component" value="Unassembled WGS sequence"/>
</dbReference>
<evidence type="ECO:0000313" key="10">
    <source>
        <dbReference type="Proteomes" id="UP000194236"/>
    </source>
</evidence>
<feature type="non-terminal residue" evidence="9">
    <location>
        <position position="336"/>
    </location>
</feature>
<feature type="transmembrane region" description="Helical" evidence="8">
    <location>
        <begin position="141"/>
        <end position="163"/>
    </location>
</feature>
<evidence type="ECO:0000256" key="5">
    <source>
        <dbReference type="ARBA" id="ARBA00023136"/>
    </source>
</evidence>
<keyword evidence="4 8" id="KW-1133">Transmembrane helix</keyword>
<keyword evidence="10" id="KW-1185">Reference proteome</keyword>
<evidence type="ECO:0000256" key="2">
    <source>
        <dbReference type="ARBA" id="ARBA00022475"/>
    </source>
</evidence>
<dbReference type="OrthoDB" id="6510858at2759"/>
<evidence type="ECO:0000256" key="4">
    <source>
        <dbReference type="ARBA" id="ARBA00022989"/>
    </source>
</evidence>
<dbReference type="PANTHER" id="PTHR42643">
    <property type="entry name" value="IONOTROPIC RECEPTOR 20A-RELATED"/>
    <property type="match status" value="1"/>
</dbReference>
<sequence>MELSRRLNFTCRMMYLTENWYEQLMANKSLVDIIIGGFHLTYQRSTIYDYLYPYFIDQTSIMTITHNKPRYNADQLLNPFDTYTWWAILFFLFLLPLWSIIISHFDPNSSKSILDSCSIWLYILLKQNVLNRLKHESRPTIIVSTTWIFATFLLTTIYGDYLLSMISIPHVYNINSLRRLSRHCQQDDMIVLIENNTTTMSIMMADDSLFAPIVAQLQIVDHQNEAISLLIHEQRYGSKGKKYAFIQHRTMLKMIQRNYDNFNQFYVAKADSKASIYMGLTCFLFKSKFPYLKQFNRFTFYIFSSGIYQSWLNNELRHTTRMDKTLDYYNDEKQLD</sequence>
<dbReference type="InterPro" id="IPR052192">
    <property type="entry name" value="Insect_Ionotropic_Sensory_Rcpt"/>
</dbReference>
<dbReference type="AlphaFoldDB" id="A0A1Y3B1X8"/>
<evidence type="ECO:0000256" key="7">
    <source>
        <dbReference type="ARBA" id="ARBA00023180"/>
    </source>
</evidence>
<keyword evidence="3 8" id="KW-0812">Transmembrane</keyword>
<keyword evidence="7" id="KW-0325">Glycoprotein</keyword>
<keyword evidence="5 8" id="KW-0472">Membrane</keyword>
<organism evidence="9 10">
    <name type="scientific">Euroglyphus maynei</name>
    <name type="common">Mayne's house dust mite</name>
    <dbReference type="NCBI Taxonomy" id="6958"/>
    <lineage>
        <taxon>Eukaryota</taxon>
        <taxon>Metazoa</taxon>
        <taxon>Ecdysozoa</taxon>
        <taxon>Arthropoda</taxon>
        <taxon>Chelicerata</taxon>
        <taxon>Arachnida</taxon>
        <taxon>Acari</taxon>
        <taxon>Acariformes</taxon>
        <taxon>Sarcoptiformes</taxon>
        <taxon>Astigmata</taxon>
        <taxon>Psoroptidia</taxon>
        <taxon>Analgoidea</taxon>
        <taxon>Pyroglyphidae</taxon>
        <taxon>Pyroglyphinae</taxon>
        <taxon>Euroglyphus</taxon>
    </lineage>
</organism>
<dbReference type="Gene3D" id="1.10.287.70">
    <property type="match status" value="1"/>
</dbReference>
<evidence type="ECO:0000256" key="8">
    <source>
        <dbReference type="SAM" id="Phobius"/>
    </source>
</evidence>
<proteinExistence type="predicted"/>
<keyword evidence="2" id="KW-1003">Cell membrane</keyword>
<reference evidence="9 10" key="1">
    <citation type="submission" date="2017-03" db="EMBL/GenBank/DDBJ databases">
        <title>Genome Survey of Euroglyphus maynei.</title>
        <authorList>
            <person name="Arlian L.G."/>
            <person name="Morgan M.S."/>
            <person name="Rider S.D."/>
        </authorList>
    </citation>
    <scope>NUCLEOTIDE SEQUENCE [LARGE SCALE GENOMIC DNA]</scope>
    <source>
        <strain evidence="9">Arlian Lab</strain>
        <tissue evidence="9">Whole body</tissue>
    </source>
</reference>
<protein>
    <submittedName>
        <fullName evidence="9">Uncharacterized protein</fullName>
    </submittedName>
</protein>
<evidence type="ECO:0000256" key="6">
    <source>
        <dbReference type="ARBA" id="ARBA00023170"/>
    </source>
</evidence>
<dbReference type="PANTHER" id="PTHR42643:SF24">
    <property type="entry name" value="IONOTROPIC RECEPTOR 60A"/>
    <property type="match status" value="1"/>
</dbReference>
<gene>
    <name evidence="9" type="ORF">BLA29_006807</name>
</gene>
<evidence type="ECO:0000313" key="9">
    <source>
        <dbReference type="EMBL" id="OTF74832.1"/>
    </source>
</evidence>
<comment type="caution">
    <text evidence="9">The sequence shown here is derived from an EMBL/GenBank/DDBJ whole genome shotgun (WGS) entry which is preliminary data.</text>
</comment>
<name>A0A1Y3B1X8_EURMA</name>
<dbReference type="SUPFAM" id="SSF53850">
    <property type="entry name" value="Periplasmic binding protein-like II"/>
    <property type="match status" value="1"/>
</dbReference>
<feature type="transmembrane region" description="Helical" evidence="8">
    <location>
        <begin position="83"/>
        <end position="102"/>
    </location>
</feature>
<dbReference type="EMBL" id="MUJZ01045006">
    <property type="protein sequence ID" value="OTF74832.1"/>
    <property type="molecule type" value="Genomic_DNA"/>
</dbReference>
<evidence type="ECO:0000256" key="1">
    <source>
        <dbReference type="ARBA" id="ARBA00004651"/>
    </source>
</evidence>
<keyword evidence="6" id="KW-0675">Receptor</keyword>
<accession>A0A1Y3B1X8</accession>
<comment type="subcellular location">
    <subcellularLocation>
        <location evidence="1">Cell membrane</location>
        <topology evidence="1">Multi-pass membrane protein</topology>
    </subcellularLocation>
</comment>
<dbReference type="GO" id="GO:0005886">
    <property type="term" value="C:plasma membrane"/>
    <property type="evidence" value="ECO:0007669"/>
    <property type="project" value="UniProtKB-SubCell"/>
</dbReference>